<dbReference type="AlphaFoldDB" id="A0A9D4C221"/>
<proteinExistence type="predicted"/>
<dbReference type="GO" id="GO:0007160">
    <property type="term" value="P:cell-matrix adhesion"/>
    <property type="evidence" value="ECO:0007669"/>
    <property type="project" value="TreeGrafter"/>
</dbReference>
<evidence type="ECO:0000313" key="4">
    <source>
        <dbReference type="Proteomes" id="UP000828390"/>
    </source>
</evidence>
<dbReference type="InterPro" id="IPR013519">
    <property type="entry name" value="Int_alpha_beta-p"/>
</dbReference>
<dbReference type="GO" id="GO:0009897">
    <property type="term" value="C:external side of plasma membrane"/>
    <property type="evidence" value="ECO:0007669"/>
    <property type="project" value="TreeGrafter"/>
</dbReference>
<feature type="chain" id="PRO_5039351290" evidence="2">
    <location>
        <begin position="21"/>
        <end position="111"/>
    </location>
</feature>
<dbReference type="EMBL" id="JAIWYP010000013">
    <property type="protein sequence ID" value="KAH3715887.1"/>
    <property type="molecule type" value="Genomic_DNA"/>
</dbReference>
<gene>
    <name evidence="3" type="ORF">DPMN_058601</name>
</gene>
<dbReference type="PANTHER" id="PTHR23220:SF122">
    <property type="entry name" value="INTEGRIN ALPHA-PS1"/>
    <property type="match status" value="1"/>
</dbReference>
<name>A0A9D4C221_DREPO</name>
<dbReference type="SUPFAM" id="SSF69318">
    <property type="entry name" value="Integrin alpha N-terminal domain"/>
    <property type="match status" value="1"/>
</dbReference>
<reference evidence="3" key="2">
    <citation type="submission" date="2020-11" db="EMBL/GenBank/DDBJ databases">
        <authorList>
            <person name="McCartney M.A."/>
            <person name="Auch B."/>
            <person name="Kono T."/>
            <person name="Mallez S."/>
            <person name="Becker A."/>
            <person name="Gohl D.M."/>
            <person name="Silverstein K.A.T."/>
            <person name="Koren S."/>
            <person name="Bechman K.B."/>
            <person name="Herman A."/>
            <person name="Abrahante J.E."/>
            <person name="Garbe J."/>
        </authorList>
    </citation>
    <scope>NUCLEOTIDE SEQUENCE</scope>
    <source>
        <strain evidence="3">Duluth1</strain>
        <tissue evidence="3">Whole animal</tissue>
    </source>
</reference>
<dbReference type="GO" id="GO:0098609">
    <property type="term" value="P:cell-cell adhesion"/>
    <property type="evidence" value="ECO:0007669"/>
    <property type="project" value="TreeGrafter"/>
</dbReference>
<dbReference type="GO" id="GO:0005178">
    <property type="term" value="F:integrin binding"/>
    <property type="evidence" value="ECO:0007669"/>
    <property type="project" value="TreeGrafter"/>
</dbReference>
<accession>A0A9D4C221</accession>
<dbReference type="PANTHER" id="PTHR23220">
    <property type="entry name" value="INTEGRIN ALPHA"/>
    <property type="match status" value="1"/>
</dbReference>
<evidence type="ECO:0000256" key="1">
    <source>
        <dbReference type="PROSITE-ProRule" id="PRU00803"/>
    </source>
</evidence>
<reference evidence="3" key="1">
    <citation type="journal article" date="2019" name="bioRxiv">
        <title>The Genome of the Zebra Mussel, Dreissena polymorpha: A Resource for Invasive Species Research.</title>
        <authorList>
            <person name="McCartney M.A."/>
            <person name="Auch B."/>
            <person name="Kono T."/>
            <person name="Mallez S."/>
            <person name="Zhang Y."/>
            <person name="Obille A."/>
            <person name="Becker A."/>
            <person name="Abrahante J.E."/>
            <person name="Garbe J."/>
            <person name="Badalamenti J.P."/>
            <person name="Herman A."/>
            <person name="Mangelson H."/>
            <person name="Liachko I."/>
            <person name="Sullivan S."/>
            <person name="Sone E.D."/>
            <person name="Koren S."/>
            <person name="Silverstein K.A.T."/>
            <person name="Beckman K.B."/>
            <person name="Gohl D.M."/>
        </authorList>
    </citation>
    <scope>NUCLEOTIDE SEQUENCE</scope>
    <source>
        <strain evidence="3">Duluth1</strain>
        <tissue evidence="3">Whole animal</tissue>
    </source>
</reference>
<sequence length="111" mass="11855">MWKLIITFASFNVVLQILNGFNLDERNAKIITGNSVGGYFGFSVAIIEENGVYVGAPKANDTNLPNIKEPGTVSKCPITAGTVGACTAFIIDSVTESDNSDFGRHQAVFQP</sequence>
<feature type="signal peptide" evidence="2">
    <location>
        <begin position="1"/>
        <end position="20"/>
    </location>
</feature>
<dbReference type="GO" id="GO:0007229">
    <property type="term" value="P:integrin-mediated signaling pathway"/>
    <property type="evidence" value="ECO:0007669"/>
    <property type="project" value="TreeGrafter"/>
</dbReference>
<dbReference type="Proteomes" id="UP000828390">
    <property type="component" value="Unassembled WGS sequence"/>
</dbReference>
<evidence type="ECO:0000256" key="2">
    <source>
        <dbReference type="SAM" id="SignalP"/>
    </source>
</evidence>
<comment type="caution">
    <text evidence="3">The sequence shown here is derived from an EMBL/GenBank/DDBJ whole genome shotgun (WGS) entry which is preliminary data.</text>
</comment>
<dbReference type="PROSITE" id="PS51470">
    <property type="entry name" value="FG_GAP"/>
    <property type="match status" value="1"/>
</dbReference>
<dbReference type="GO" id="GO:0033627">
    <property type="term" value="P:cell adhesion mediated by integrin"/>
    <property type="evidence" value="ECO:0007669"/>
    <property type="project" value="TreeGrafter"/>
</dbReference>
<dbReference type="Gene3D" id="2.130.10.130">
    <property type="entry name" value="Integrin alpha, N-terminal"/>
    <property type="match status" value="1"/>
</dbReference>
<evidence type="ECO:0000313" key="3">
    <source>
        <dbReference type="EMBL" id="KAH3715887.1"/>
    </source>
</evidence>
<dbReference type="GO" id="GO:0008305">
    <property type="term" value="C:integrin complex"/>
    <property type="evidence" value="ECO:0007669"/>
    <property type="project" value="TreeGrafter"/>
</dbReference>
<protein>
    <submittedName>
        <fullName evidence="3">Uncharacterized protein</fullName>
    </submittedName>
</protein>
<keyword evidence="4" id="KW-1185">Reference proteome</keyword>
<dbReference type="InterPro" id="IPR028994">
    <property type="entry name" value="Integrin_alpha_N"/>
</dbReference>
<organism evidence="3 4">
    <name type="scientific">Dreissena polymorpha</name>
    <name type="common">Zebra mussel</name>
    <name type="synonym">Mytilus polymorpha</name>
    <dbReference type="NCBI Taxonomy" id="45954"/>
    <lineage>
        <taxon>Eukaryota</taxon>
        <taxon>Metazoa</taxon>
        <taxon>Spiralia</taxon>
        <taxon>Lophotrochozoa</taxon>
        <taxon>Mollusca</taxon>
        <taxon>Bivalvia</taxon>
        <taxon>Autobranchia</taxon>
        <taxon>Heteroconchia</taxon>
        <taxon>Euheterodonta</taxon>
        <taxon>Imparidentia</taxon>
        <taxon>Neoheterodontei</taxon>
        <taxon>Myida</taxon>
        <taxon>Dreissenoidea</taxon>
        <taxon>Dreissenidae</taxon>
        <taxon>Dreissena</taxon>
    </lineage>
</organism>
<keyword evidence="2" id="KW-0732">Signal</keyword>
<feature type="repeat" description="FG-GAP" evidence="1">
    <location>
        <begin position="26"/>
        <end position="85"/>
    </location>
</feature>